<name>A0A4R0YQV6_9GAMM</name>
<dbReference type="AlphaFoldDB" id="A0A4R0YQV6"/>
<evidence type="ECO:0000313" key="2">
    <source>
        <dbReference type="EMBL" id="TCI08223.1"/>
    </source>
</evidence>
<reference evidence="2 3" key="1">
    <citation type="submission" date="2019-02" db="EMBL/GenBank/DDBJ databases">
        <title>Dyella amyloliquefaciens sp. nov., isolated from forest soil.</title>
        <authorList>
            <person name="Gao Z.-H."/>
            <person name="Qiu L.-H."/>
        </authorList>
    </citation>
    <scope>NUCLEOTIDE SEQUENCE [LARGE SCALE GENOMIC DNA]</scope>
    <source>
        <strain evidence="2 3">KACC 12747</strain>
    </source>
</reference>
<keyword evidence="1" id="KW-1133">Transmembrane helix</keyword>
<gene>
    <name evidence="2" type="ORF">EZM97_26625</name>
</gene>
<sequence>MSWWQRSPWRSFGALALAWFVLHARLLLGKRVLPWDAADEFYPTLFFNAHSLRHGLAPWWNPYIYGGYPQIADPQGMLFSPLITGWMMIPAMPGQTWFAWGVLLHLLMGACAMLALLRHLKTSELGALLGALVYLAGGVASARLEHVSIVIAYAWAPVVWLALQRFIAAPCLGRGALLGLGAGLMLTSLVQFSYLMALMLIGFGIVATWSQWSAYVVRQRWMWLAGVLIAGVLALALALPQLLLSAAFASLSNRAELPLDAATPGSLTWRSFITLLLPNGLHALRGPYDGPASIVEAFFYIGALPSLMLLGLGRAWRMSGQRTLLIFLASAVLLAILYGLGTHTPFYGWLYQWLPGVKQFRRPSDAAYLINLALAMAVAVGATHLNLADTRERSRILAIAALWLVVASLTMRADGVRWQVASISAALVCAVAYWRLRVSPAHLVFWLMAIVVVDYRSFNLNGTFNEGKDYSRFVMRDGAADYLLAHANDPAFGLPARVEPVKVLAGWDNLVMVAGIRSTQGYNPLRYALYDTWYGARVSMQEPWPVRPYNAGPGGTVSGLLNAQFAIRAQPAPGVADAGMPEGFEKVLEGHTEVWRNTRAYPGILMPTTMLTSDAGPTPEQWATTPFRDAFWLTPRDAADRAEALSTAPSCAARVAVSNIQHSHTSLSLRTSSPQGAGWVVVSELDFPGWQARIDGAPVATHRANGMFRAVCVPAGEHELSFRFQPWTMVAEAWRRHRASKL</sequence>
<evidence type="ECO:0000256" key="1">
    <source>
        <dbReference type="SAM" id="Phobius"/>
    </source>
</evidence>
<feature type="transmembrane region" description="Helical" evidence="1">
    <location>
        <begin position="221"/>
        <end position="243"/>
    </location>
</feature>
<evidence type="ECO:0000313" key="3">
    <source>
        <dbReference type="Proteomes" id="UP000291822"/>
    </source>
</evidence>
<dbReference type="InterPro" id="IPR018580">
    <property type="entry name" value="Uncharacterised_YfhO"/>
</dbReference>
<organism evidence="2 3">
    <name type="scientific">Dyella soli</name>
    <dbReference type="NCBI Taxonomy" id="522319"/>
    <lineage>
        <taxon>Bacteria</taxon>
        <taxon>Pseudomonadati</taxon>
        <taxon>Pseudomonadota</taxon>
        <taxon>Gammaproteobacteria</taxon>
        <taxon>Lysobacterales</taxon>
        <taxon>Rhodanobacteraceae</taxon>
        <taxon>Dyella</taxon>
    </lineage>
</organism>
<feature type="transmembrane region" description="Helical" evidence="1">
    <location>
        <begin position="366"/>
        <end position="387"/>
    </location>
</feature>
<feature type="transmembrane region" description="Helical" evidence="1">
    <location>
        <begin position="129"/>
        <end position="156"/>
    </location>
</feature>
<feature type="transmembrane region" description="Helical" evidence="1">
    <location>
        <begin position="416"/>
        <end position="434"/>
    </location>
</feature>
<feature type="transmembrane region" description="Helical" evidence="1">
    <location>
        <begin position="176"/>
        <end position="209"/>
    </location>
</feature>
<dbReference type="PANTHER" id="PTHR38454">
    <property type="entry name" value="INTEGRAL MEMBRANE PROTEIN-RELATED"/>
    <property type="match status" value="1"/>
</dbReference>
<dbReference type="Pfam" id="PF09586">
    <property type="entry name" value="YfhO"/>
    <property type="match status" value="1"/>
</dbReference>
<feature type="transmembrane region" description="Helical" evidence="1">
    <location>
        <begin position="394"/>
        <end position="410"/>
    </location>
</feature>
<keyword evidence="3" id="KW-1185">Reference proteome</keyword>
<accession>A0A4R0YQV6</accession>
<keyword evidence="1" id="KW-0812">Transmembrane</keyword>
<feature type="transmembrane region" description="Helical" evidence="1">
    <location>
        <begin position="97"/>
        <end position="117"/>
    </location>
</feature>
<feature type="transmembrane region" description="Helical" evidence="1">
    <location>
        <begin position="294"/>
        <end position="312"/>
    </location>
</feature>
<proteinExistence type="predicted"/>
<dbReference type="Proteomes" id="UP000291822">
    <property type="component" value="Unassembled WGS sequence"/>
</dbReference>
<feature type="transmembrane region" description="Helical" evidence="1">
    <location>
        <begin position="441"/>
        <end position="458"/>
    </location>
</feature>
<dbReference type="RefSeq" id="WP_131151835.1">
    <property type="nucleotide sequence ID" value="NZ_SJTG01000004.1"/>
</dbReference>
<protein>
    <recommendedName>
        <fullName evidence="4">YfhO family protein</fullName>
    </recommendedName>
</protein>
<feature type="transmembrane region" description="Helical" evidence="1">
    <location>
        <begin position="324"/>
        <end position="346"/>
    </location>
</feature>
<comment type="caution">
    <text evidence="2">The sequence shown here is derived from an EMBL/GenBank/DDBJ whole genome shotgun (WGS) entry which is preliminary data.</text>
</comment>
<dbReference type="EMBL" id="SJTG01000004">
    <property type="protein sequence ID" value="TCI08223.1"/>
    <property type="molecule type" value="Genomic_DNA"/>
</dbReference>
<dbReference type="PANTHER" id="PTHR38454:SF1">
    <property type="entry name" value="INTEGRAL MEMBRANE PROTEIN"/>
    <property type="match status" value="1"/>
</dbReference>
<keyword evidence="1" id="KW-0472">Membrane</keyword>
<evidence type="ECO:0008006" key="4">
    <source>
        <dbReference type="Google" id="ProtNLM"/>
    </source>
</evidence>